<accession>A0A1Y3CFU5</accession>
<name>A0A1Y3CFU5_9GAMM</name>
<comment type="caution">
    <text evidence="1">The sequence shown here is derived from an EMBL/GenBank/DDBJ whole genome shotgun (WGS) entry which is preliminary data.</text>
</comment>
<dbReference type="EMBL" id="NEGB01000003">
    <property type="protein sequence ID" value="OTG65980.1"/>
    <property type="molecule type" value="Genomic_DNA"/>
</dbReference>
<proteinExistence type="predicted"/>
<gene>
    <name evidence="1" type="ORF">B9T28_07220</name>
</gene>
<keyword evidence="2" id="KW-1185">Reference proteome</keyword>
<evidence type="ECO:0000313" key="2">
    <source>
        <dbReference type="Proteomes" id="UP000242765"/>
    </source>
</evidence>
<protein>
    <submittedName>
        <fullName evidence="1">Uncharacterized protein</fullName>
    </submittedName>
</protein>
<dbReference type="RefSeq" id="WP_086203321.1">
    <property type="nucleotide sequence ID" value="NZ_NEGB01000003.1"/>
</dbReference>
<reference evidence="1 2" key="1">
    <citation type="submission" date="2017-04" db="EMBL/GenBank/DDBJ databases">
        <title>High diversity of culturable Acinetobacter species in natural soil and water ecosystems.</title>
        <authorList>
            <person name="Nemec A."/>
            <person name="Radolfova-Krizova L."/>
        </authorList>
    </citation>
    <scope>NUCLEOTIDE SEQUENCE [LARGE SCALE GENOMIC DNA]</scope>
    <source>
        <strain evidence="1 2">ANC 4999</strain>
    </source>
</reference>
<sequence>MRIKTKKYKHVVFTALVLSGVVWGIVPSFAVASLDDASLAQESIHLETLTPTVITALKESVDLSAESQQILYDKIAQQRTDDQQENMIDSSVLTDYQLQKIEENITTGLDEKQAFIPAKYRTVEYGVSAKNNMVRVTTEDKITIYVSRDTH</sequence>
<evidence type="ECO:0000313" key="1">
    <source>
        <dbReference type="EMBL" id="OTG65980.1"/>
    </source>
</evidence>
<dbReference type="OrthoDB" id="6691231at2"/>
<dbReference type="Proteomes" id="UP000242765">
    <property type="component" value="Unassembled WGS sequence"/>
</dbReference>
<organism evidence="1 2">
    <name type="scientific">Acinetobacter silvestris</name>
    <dbReference type="NCBI Taxonomy" id="1977882"/>
    <lineage>
        <taxon>Bacteria</taxon>
        <taxon>Pseudomonadati</taxon>
        <taxon>Pseudomonadota</taxon>
        <taxon>Gammaproteobacteria</taxon>
        <taxon>Moraxellales</taxon>
        <taxon>Moraxellaceae</taxon>
        <taxon>Acinetobacter</taxon>
    </lineage>
</organism>
<dbReference type="AlphaFoldDB" id="A0A1Y3CFU5"/>